<dbReference type="PANTHER" id="PTHR10366:SF564">
    <property type="entry name" value="STEROL-4-ALPHA-CARBOXYLATE 3-DEHYDROGENASE, DECARBOXYLATING"/>
    <property type="match status" value="1"/>
</dbReference>
<dbReference type="STRING" id="1806994.A0A507C3F1"/>
<dbReference type="RefSeq" id="XP_031024521.1">
    <property type="nucleotide sequence ID" value="XM_031169491.1"/>
</dbReference>
<dbReference type="Pfam" id="PF01370">
    <property type="entry name" value="Epimerase"/>
    <property type="match status" value="1"/>
</dbReference>
<accession>A0A507C3F1</accession>
<organism evidence="4 5">
    <name type="scientific">Synchytrium microbalum</name>
    <dbReference type="NCBI Taxonomy" id="1806994"/>
    <lineage>
        <taxon>Eukaryota</taxon>
        <taxon>Fungi</taxon>
        <taxon>Fungi incertae sedis</taxon>
        <taxon>Chytridiomycota</taxon>
        <taxon>Chytridiomycota incertae sedis</taxon>
        <taxon>Chytridiomycetes</taxon>
        <taxon>Synchytriales</taxon>
        <taxon>Synchytriaceae</taxon>
        <taxon>Synchytrium</taxon>
    </lineage>
</organism>
<comment type="similarity">
    <text evidence="2">Belongs to the NAD(P)-dependent epimerase/dehydratase family. Dihydroflavonol-4-reductase subfamily.</text>
</comment>
<evidence type="ECO:0000259" key="3">
    <source>
        <dbReference type="Pfam" id="PF01370"/>
    </source>
</evidence>
<dbReference type="GeneID" id="42004788"/>
<gene>
    <name evidence="4" type="ORF">SmJEL517_g03563</name>
</gene>
<keyword evidence="5" id="KW-1185">Reference proteome</keyword>
<dbReference type="Gene3D" id="3.40.50.720">
    <property type="entry name" value="NAD(P)-binding Rossmann-like Domain"/>
    <property type="match status" value="1"/>
</dbReference>
<evidence type="ECO:0000256" key="1">
    <source>
        <dbReference type="ARBA" id="ARBA00023002"/>
    </source>
</evidence>
<evidence type="ECO:0000313" key="4">
    <source>
        <dbReference type="EMBL" id="TPX33579.1"/>
    </source>
</evidence>
<dbReference type="CDD" id="cd05227">
    <property type="entry name" value="AR_SDR_e"/>
    <property type="match status" value="1"/>
</dbReference>
<dbReference type="InterPro" id="IPR001509">
    <property type="entry name" value="Epimerase_deHydtase"/>
</dbReference>
<dbReference type="Proteomes" id="UP000319731">
    <property type="component" value="Unassembled WGS sequence"/>
</dbReference>
<feature type="domain" description="NAD-dependent epimerase/dehydratase" evidence="3">
    <location>
        <begin position="7"/>
        <end position="253"/>
    </location>
</feature>
<protein>
    <recommendedName>
        <fullName evidence="3">NAD-dependent epimerase/dehydratase domain-containing protein</fullName>
    </recommendedName>
</protein>
<proteinExistence type="inferred from homology"/>
<dbReference type="AlphaFoldDB" id="A0A507C3F1"/>
<dbReference type="EMBL" id="QEAO01000019">
    <property type="protein sequence ID" value="TPX33579.1"/>
    <property type="molecule type" value="Genomic_DNA"/>
</dbReference>
<comment type="caution">
    <text evidence="4">The sequence shown here is derived from an EMBL/GenBank/DDBJ whole genome shotgun (WGS) entry which is preliminary data.</text>
</comment>
<dbReference type="OrthoDB" id="2735536at2759"/>
<dbReference type="GO" id="GO:0016616">
    <property type="term" value="F:oxidoreductase activity, acting on the CH-OH group of donors, NAD or NADP as acceptor"/>
    <property type="evidence" value="ECO:0007669"/>
    <property type="project" value="TreeGrafter"/>
</dbReference>
<dbReference type="InterPro" id="IPR050425">
    <property type="entry name" value="NAD(P)_dehydrat-like"/>
</dbReference>
<evidence type="ECO:0000313" key="5">
    <source>
        <dbReference type="Proteomes" id="UP000319731"/>
    </source>
</evidence>
<keyword evidence="1" id="KW-0560">Oxidoreductase</keyword>
<dbReference type="SUPFAM" id="SSF51735">
    <property type="entry name" value="NAD(P)-binding Rossmann-fold domains"/>
    <property type="match status" value="1"/>
</dbReference>
<name>A0A507C3F1_9FUNG</name>
<dbReference type="FunFam" id="3.40.50.720:FF:000085">
    <property type="entry name" value="Dihydroflavonol reductase"/>
    <property type="match status" value="1"/>
</dbReference>
<dbReference type="InterPro" id="IPR036291">
    <property type="entry name" value="NAD(P)-bd_dom_sf"/>
</dbReference>
<reference evidence="4 5" key="1">
    <citation type="journal article" date="2019" name="Sci. Rep.">
        <title>Comparative genomics of chytrid fungi reveal insights into the obligate biotrophic and pathogenic lifestyle of Synchytrium endobioticum.</title>
        <authorList>
            <person name="van de Vossenberg B.T.L.H."/>
            <person name="Warris S."/>
            <person name="Nguyen H.D.T."/>
            <person name="van Gent-Pelzer M.P.E."/>
            <person name="Joly D.L."/>
            <person name="van de Geest H.C."/>
            <person name="Bonants P.J.M."/>
            <person name="Smith D.S."/>
            <person name="Levesque C.A."/>
            <person name="van der Lee T.A.J."/>
        </authorList>
    </citation>
    <scope>NUCLEOTIDE SEQUENCE [LARGE SCALE GENOMIC DNA]</scope>
    <source>
        <strain evidence="4 5">JEL517</strain>
    </source>
</reference>
<evidence type="ECO:0000256" key="2">
    <source>
        <dbReference type="ARBA" id="ARBA00023445"/>
    </source>
</evidence>
<dbReference type="PANTHER" id="PTHR10366">
    <property type="entry name" value="NAD DEPENDENT EPIMERASE/DEHYDRATASE"/>
    <property type="match status" value="1"/>
</dbReference>
<sequence length="338" mass="36680">MAHGDLVLVTGANGFIAAHCVQQLLEKGYSVRGTVRSAAKGTHLTNLFAKYGDKFSVVVVDDITKDGAFDSAVKDCDFILHVASPFYLPKGDAYEELVIPATKGTVGVLQSVYNDKDSKVKRVVVTSSFAAVVDVVNKPANHEYTEADWNESSKPEDAGMLGYRASKTLAERAAWKFVEDNQPKFDIVTINPPLVIGALIHETSGVEQLNTSTNNVYNILKGNPIPPGAIGFVDVKDVAKAHVLAIEVKEAGGKRFLCASDFKSFQEVADILRKLYPKEPIAEGKPGVYDEHPTINATRAKTVLGMTFIPIEESLKTTCDELIALRDAKKLNVWDAAV</sequence>